<evidence type="ECO:0000313" key="1">
    <source>
        <dbReference type="EMBL" id="VAW30785.1"/>
    </source>
</evidence>
<dbReference type="EMBL" id="UOEU01000085">
    <property type="protein sequence ID" value="VAW30785.1"/>
    <property type="molecule type" value="Genomic_DNA"/>
</dbReference>
<accession>A0A3B0UIC4</accession>
<proteinExistence type="predicted"/>
<name>A0A3B0UIC4_9ZZZZ</name>
<reference evidence="1" key="1">
    <citation type="submission" date="2018-06" db="EMBL/GenBank/DDBJ databases">
        <authorList>
            <person name="Zhirakovskaya E."/>
        </authorList>
    </citation>
    <scope>NUCLEOTIDE SEQUENCE</scope>
</reference>
<sequence>MPARQIPKMGMVQNVNNDLYNFVAAVSFRATGTQ</sequence>
<protein>
    <submittedName>
        <fullName evidence="1">Uncharacterized protein</fullName>
    </submittedName>
</protein>
<gene>
    <name evidence="1" type="ORF">MNBD_CHLOROFLEXI01-4030</name>
</gene>
<dbReference type="AlphaFoldDB" id="A0A3B0UIC4"/>
<organism evidence="1">
    <name type="scientific">hydrothermal vent metagenome</name>
    <dbReference type="NCBI Taxonomy" id="652676"/>
    <lineage>
        <taxon>unclassified sequences</taxon>
        <taxon>metagenomes</taxon>
        <taxon>ecological metagenomes</taxon>
    </lineage>
</organism>